<gene>
    <name evidence="7" type="ORF">BG261_04420</name>
</gene>
<reference evidence="8" key="1">
    <citation type="submission" date="2016-09" db="EMBL/GenBank/DDBJ databases">
        <title>Draft genome sequence of a novel species of the family Streptococcaceae isolated from flowers.</title>
        <authorList>
            <person name="Chuah L.-O."/>
            <person name="Yap K.-P."/>
            <person name="Thong K.L."/>
            <person name="Liong M.T."/>
            <person name="Ahmad R."/>
            <person name="Rusul G."/>
        </authorList>
    </citation>
    <scope>NUCLEOTIDE SEQUENCE [LARGE SCALE GENOMIC DNA]</scope>
    <source>
        <strain evidence="8">DF1</strain>
    </source>
</reference>
<protein>
    <recommendedName>
        <fullName evidence="2">Aldose 1-epimerase</fullName>
    </recommendedName>
    <alternativeName>
        <fullName evidence="6">Galactose mutarotase</fullName>
    </alternativeName>
    <alternativeName>
        <fullName evidence="5">Type-1 mutarotase</fullName>
    </alternativeName>
</protein>
<dbReference type="CDD" id="cd09019">
    <property type="entry name" value="galactose_mutarotase_like"/>
    <property type="match status" value="1"/>
</dbReference>
<dbReference type="GO" id="GO:0030246">
    <property type="term" value="F:carbohydrate binding"/>
    <property type="evidence" value="ECO:0007669"/>
    <property type="project" value="InterPro"/>
</dbReference>
<evidence type="ECO:0000256" key="5">
    <source>
        <dbReference type="ARBA" id="ARBA00032300"/>
    </source>
</evidence>
<accession>A0A1E8GNB4</accession>
<evidence type="ECO:0000313" key="8">
    <source>
        <dbReference type="Proteomes" id="UP000178622"/>
    </source>
</evidence>
<sequence length="320" mass="35963">MSFEKVSLENENLKVTFLDYGARIYEIFVKDVDGISENVLLSLDEDFIKQDTAQFGASVGRVAGRLSRLDYDFATLEDNTAHGINIHSGYDGWWNKTWAHKKGSNWIEFSLKDIYSGYKGQLDTKIRYELEDNKLIMTNFAKTDTDTFYNPTNHSYFNLSGDVKEKIDGHELQILADKFVETDKLNIPTGELRGVEGTPFDFSEPTLIKDSLEKLPNGIDDCLVIDKSIGNHTPTLILKDPNSRRTLSITTDRGAFVIFSTTGFDADFTLNGGKKMSSQLGIAIEPQELPDAPNHEGFGNIVLKANTESVHKTIYEFGIY</sequence>
<evidence type="ECO:0000313" key="7">
    <source>
        <dbReference type="EMBL" id="OFI49123.1"/>
    </source>
</evidence>
<dbReference type="InterPro" id="IPR014718">
    <property type="entry name" value="GH-type_carb-bd"/>
</dbReference>
<dbReference type="PANTHER" id="PTHR10091:SF0">
    <property type="entry name" value="GALACTOSE MUTAROTASE"/>
    <property type="match status" value="1"/>
</dbReference>
<dbReference type="InterPro" id="IPR011013">
    <property type="entry name" value="Gal_mutarotase_sf_dom"/>
</dbReference>
<dbReference type="GO" id="GO:0033499">
    <property type="term" value="P:galactose catabolic process via UDP-galactose, Leloir pathway"/>
    <property type="evidence" value="ECO:0007669"/>
    <property type="project" value="TreeGrafter"/>
</dbReference>
<dbReference type="GO" id="GO:0004034">
    <property type="term" value="F:aldose 1-epimerase activity"/>
    <property type="evidence" value="ECO:0007669"/>
    <property type="project" value="TreeGrafter"/>
</dbReference>
<evidence type="ECO:0000256" key="3">
    <source>
        <dbReference type="ARBA" id="ARBA00023235"/>
    </source>
</evidence>
<dbReference type="OrthoDB" id="9779408at2"/>
<dbReference type="STRING" id="1859473.BG261_04420"/>
<dbReference type="GO" id="GO:0006006">
    <property type="term" value="P:glucose metabolic process"/>
    <property type="evidence" value="ECO:0007669"/>
    <property type="project" value="TreeGrafter"/>
</dbReference>
<dbReference type="GO" id="GO:0005737">
    <property type="term" value="C:cytoplasm"/>
    <property type="evidence" value="ECO:0007669"/>
    <property type="project" value="TreeGrafter"/>
</dbReference>
<keyword evidence="3" id="KW-0413">Isomerase</keyword>
<dbReference type="Proteomes" id="UP000178622">
    <property type="component" value="Unassembled WGS sequence"/>
</dbReference>
<dbReference type="PANTHER" id="PTHR10091">
    <property type="entry name" value="ALDOSE-1-EPIMERASE"/>
    <property type="match status" value="1"/>
</dbReference>
<evidence type="ECO:0000256" key="2">
    <source>
        <dbReference type="ARBA" id="ARBA00014165"/>
    </source>
</evidence>
<dbReference type="InterPro" id="IPR018052">
    <property type="entry name" value="Ald1_epimerase_CS"/>
</dbReference>
<proteinExistence type="inferred from homology"/>
<comment type="caution">
    <text evidence="7">The sequence shown here is derived from an EMBL/GenBank/DDBJ whole genome shotgun (WGS) entry which is preliminary data.</text>
</comment>
<name>A0A1E8GNB4_9LACT</name>
<keyword evidence="8" id="KW-1185">Reference proteome</keyword>
<dbReference type="SUPFAM" id="SSF74650">
    <property type="entry name" value="Galactose mutarotase-like"/>
    <property type="match status" value="1"/>
</dbReference>
<dbReference type="EMBL" id="MKIR01000021">
    <property type="protein sequence ID" value="OFI49123.1"/>
    <property type="molecule type" value="Genomic_DNA"/>
</dbReference>
<evidence type="ECO:0000256" key="6">
    <source>
        <dbReference type="ARBA" id="ARBA00033373"/>
    </source>
</evidence>
<keyword evidence="4" id="KW-0119">Carbohydrate metabolism</keyword>
<dbReference type="Gene3D" id="2.70.98.10">
    <property type="match status" value="1"/>
</dbReference>
<comment type="similarity">
    <text evidence="1">Belongs to the aldose epimerase family.</text>
</comment>
<dbReference type="Pfam" id="PF01263">
    <property type="entry name" value="Aldose_epim"/>
    <property type="match status" value="1"/>
</dbReference>
<dbReference type="InterPro" id="IPR008183">
    <property type="entry name" value="Aldose_1/G6P_1-epimerase"/>
</dbReference>
<dbReference type="InterPro" id="IPR047215">
    <property type="entry name" value="Galactose_mutarotase-like"/>
</dbReference>
<dbReference type="PROSITE" id="PS00545">
    <property type="entry name" value="ALDOSE_1_EPIMERASE"/>
    <property type="match status" value="1"/>
</dbReference>
<organism evidence="7 8">
    <name type="scientific">Floricoccus tropicus</name>
    <dbReference type="NCBI Taxonomy" id="1859473"/>
    <lineage>
        <taxon>Bacteria</taxon>
        <taxon>Bacillati</taxon>
        <taxon>Bacillota</taxon>
        <taxon>Bacilli</taxon>
        <taxon>Lactobacillales</taxon>
        <taxon>Streptococcaceae</taxon>
        <taxon>Floricoccus</taxon>
    </lineage>
</organism>
<dbReference type="RefSeq" id="WP_070792459.1">
    <property type="nucleotide sequence ID" value="NZ_MKIR01000021.1"/>
</dbReference>
<dbReference type="AlphaFoldDB" id="A0A1E8GNB4"/>
<evidence type="ECO:0000256" key="4">
    <source>
        <dbReference type="ARBA" id="ARBA00023277"/>
    </source>
</evidence>
<evidence type="ECO:0000256" key="1">
    <source>
        <dbReference type="ARBA" id="ARBA00006206"/>
    </source>
</evidence>